<feature type="transmembrane region" description="Helical" evidence="1">
    <location>
        <begin position="78"/>
        <end position="100"/>
    </location>
</feature>
<dbReference type="RefSeq" id="WP_209812884.1">
    <property type="nucleotide sequence ID" value="NZ_JAGGKT010000031.1"/>
</dbReference>
<keyword evidence="1" id="KW-0812">Transmembrane</keyword>
<proteinExistence type="predicted"/>
<sequence>MNFKLGQASASIFSILFSFIASSHHWLHMGILMLLGGSTNMMATMSGVIWIRRFMIVMTLVTALFSVYRLIKHRCKEIWMISLTALSVLLSLFFVIYTLIDFGW</sequence>
<evidence type="ECO:0000256" key="1">
    <source>
        <dbReference type="SAM" id="Phobius"/>
    </source>
</evidence>
<comment type="caution">
    <text evidence="2">The sequence shown here is derived from an EMBL/GenBank/DDBJ whole genome shotgun (WGS) entry which is preliminary data.</text>
</comment>
<accession>A0ABS4GXA6</accession>
<dbReference type="Proteomes" id="UP001519343">
    <property type="component" value="Unassembled WGS sequence"/>
</dbReference>
<feature type="transmembrane region" description="Helical" evidence="1">
    <location>
        <begin position="49"/>
        <end position="71"/>
    </location>
</feature>
<evidence type="ECO:0000313" key="3">
    <source>
        <dbReference type="Proteomes" id="UP001519343"/>
    </source>
</evidence>
<gene>
    <name evidence="2" type="ORF">J2Z37_004933</name>
</gene>
<organism evidence="2 3">
    <name type="scientific">Ammoniphilus resinae</name>
    <dbReference type="NCBI Taxonomy" id="861532"/>
    <lineage>
        <taxon>Bacteria</taxon>
        <taxon>Bacillati</taxon>
        <taxon>Bacillota</taxon>
        <taxon>Bacilli</taxon>
        <taxon>Bacillales</taxon>
        <taxon>Paenibacillaceae</taxon>
        <taxon>Aneurinibacillus group</taxon>
        <taxon>Ammoniphilus</taxon>
    </lineage>
</organism>
<evidence type="ECO:0000313" key="2">
    <source>
        <dbReference type="EMBL" id="MBP1934913.1"/>
    </source>
</evidence>
<keyword evidence="1" id="KW-0472">Membrane</keyword>
<keyword evidence="1" id="KW-1133">Transmembrane helix</keyword>
<dbReference type="EMBL" id="JAGGKT010000031">
    <property type="protein sequence ID" value="MBP1934913.1"/>
    <property type="molecule type" value="Genomic_DNA"/>
</dbReference>
<protein>
    <submittedName>
        <fullName evidence="2">Uncharacterized protein</fullName>
    </submittedName>
</protein>
<feature type="transmembrane region" description="Helical" evidence="1">
    <location>
        <begin position="12"/>
        <end position="37"/>
    </location>
</feature>
<reference evidence="2 3" key="1">
    <citation type="submission" date="2021-03" db="EMBL/GenBank/DDBJ databases">
        <title>Genomic Encyclopedia of Type Strains, Phase IV (KMG-IV): sequencing the most valuable type-strain genomes for metagenomic binning, comparative biology and taxonomic classification.</title>
        <authorList>
            <person name="Goeker M."/>
        </authorList>
    </citation>
    <scope>NUCLEOTIDE SEQUENCE [LARGE SCALE GENOMIC DNA]</scope>
    <source>
        <strain evidence="2 3">DSM 24738</strain>
    </source>
</reference>
<name>A0ABS4GXA6_9BACL</name>
<keyword evidence="3" id="KW-1185">Reference proteome</keyword>